<dbReference type="Proteomes" id="UP000659698">
    <property type="component" value="Unassembled WGS sequence"/>
</dbReference>
<protein>
    <submittedName>
        <fullName evidence="1">Endonuclease/exonuclease/phosphatase family protein</fullName>
    </submittedName>
</protein>
<keyword evidence="1" id="KW-0378">Hydrolase</keyword>
<dbReference type="RefSeq" id="WP_186640240.1">
    <property type="nucleotide sequence ID" value="NZ_JACOAF010000041.1"/>
</dbReference>
<organism evidence="1 2">
    <name type="scientific">Rufibacter sediminis</name>
    <dbReference type="NCBI Taxonomy" id="2762756"/>
    <lineage>
        <taxon>Bacteria</taxon>
        <taxon>Pseudomonadati</taxon>
        <taxon>Bacteroidota</taxon>
        <taxon>Cytophagia</taxon>
        <taxon>Cytophagales</taxon>
        <taxon>Hymenobacteraceae</taxon>
        <taxon>Rufibacter</taxon>
    </lineage>
</organism>
<dbReference type="Gene3D" id="3.60.10.10">
    <property type="entry name" value="Endonuclease/exonuclease/phosphatase"/>
    <property type="match status" value="1"/>
</dbReference>
<dbReference type="GO" id="GO:0004519">
    <property type="term" value="F:endonuclease activity"/>
    <property type="evidence" value="ECO:0007669"/>
    <property type="project" value="UniProtKB-KW"/>
</dbReference>
<dbReference type="PANTHER" id="PTHR11371">
    <property type="entry name" value="DEOXYRIBONUCLEASE"/>
    <property type="match status" value="1"/>
</dbReference>
<proteinExistence type="predicted"/>
<keyword evidence="1" id="KW-0540">Nuclease</keyword>
<accession>A0ABR6VX80</accession>
<dbReference type="PANTHER" id="PTHR11371:SF31">
    <property type="entry name" value="EXTRACELLULAR NUCLEASE"/>
    <property type="match status" value="1"/>
</dbReference>
<dbReference type="InterPro" id="IPR036691">
    <property type="entry name" value="Endo/exonu/phosph_ase_sf"/>
</dbReference>
<gene>
    <name evidence="1" type="ORF">H7U12_17040</name>
</gene>
<comment type="caution">
    <text evidence="1">The sequence shown here is derived from an EMBL/GenBank/DDBJ whole genome shotgun (WGS) entry which is preliminary data.</text>
</comment>
<sequence length="359" mass="41172">MPYYSKIQDKRTAEGLLRLKQGLSEAKVPKRNVSDSILLATWNIREFGDSKQGLRTDEPLYYIAEIINAFDLVAVQEVRSNLKLLNKLMSILGGWWKVVYTDVTLGMRGNDERLTFLYDSRKISFGGLAGEIVIPPKRTKEKVLTPANQLARTPYLAGFRSGWFKFTLCVNHILYGKGISVDPNRLEEIQVIANTLADMTKDKHAWAKNMILLGDFNIFNPKDVTMKAIIDAGFIVPKKLQSVTSNIADDPKKGKHYDQIAFISPDQKDKLELCESGVFNFFKYVYRMEDEEEYAEAMGSKYSDKDIEERTKHYKTWRTFQMSDHLPMWIELGIDYSKSYLERKASTTITVDPETSTQP</sequence>
<dbReference type="SUPFAM" id="SSF56219">
    <property type="entry name" value="DNase I-like"/>
    <property type="match status" value="1"/>
</dbReference>
<evidence type="ECO:0000313" key="2">
    <source>
        <dbReference type="Proteomes" id="UP000659698"/>
    </source>
</evidence>
<evidence type="ECO:0000313" key="1">
    <source>
        <dbReference type="EMBL" id="MBC3541403.1"/>
    </source>
</evidence>
<dbReference type="CDD" id="cd10283">
    <property type="entry name" value="MnuA_DNase1-like"/>
    <property type="match status" value="1"/>
</dbReference>
<name>A0ABR6VX80_9BACT</name>
<reference evidence="1 2" key="1">
    <citation type="journal article" date="2019" name="Int. J. Syst. Evol. Microbiol.">
        <title>Rufibacter sediminis sp. nov., isolated from freshwater lake sediment.</title>
        <authorList>
            <person name="Qu J.H."/>
            <person name="Zhang L.J."/>
            <person name="Fu Y.H."/>
            <person name="Li H.F."/>
        </authorList>
    </citation>
    <scope>NUCLEOTIDE SEQUENCE [LARGE SCALE GENOMIC DNA]</scope>
    <source>
        <strain evidence="1 2">H-1</strain>
    </source>
</reference>
<dbReference type="EMBL" id="JACOAF010000041">
    <property type="protein sequence ID" value="MBC3541403.1"/>
    <property type="molecule type" value="Genomic_DNA"/>
</dbReference>
<keyword evidence="2" id="KW-1185">Reference proteome</keyword>
<keyword evidence="1" id="KW-0255">Endonuclease</keyword>